<sequence>MSVPTNPFPALGVGLAQFNSEAIYREAIRQFEALVAAHETTESQFQAPNAQNEEPDSTHSLTYVDLPAYYRNQFHLATKDLSTEEKTRLLMLCFAYKTKAGVLAYLELLDSEPPLPFVRRFRRIVEDHGRDSAFRDEDVEGVVIDENENENENENGEAGDGEGESTAQRDPDSGFRCQTRQSIRLGGGRQVRPQSDTRRSRNPDGGLDKQPVVLVEPAFPQHTTPEQTSPRKLSSDAHSPSFIIPTLPLAFPSLFFQILASTSPLPTLTAPALLSHPAACLLALSPGLKASLLATGVASCAEPSSPRRHDAPIEKARWTNFFAHILGDAAVLRTPNPNRAALISARAGYGRTDLEIWCAMWRGERQSVGLRERGRELRGGNRMGDGGGGGEGRKRKREREMVVKFEDGMGEGKKGRV</sequence>
<proteinExistence type="predicted"/>
<evidence type="ECO:0000313" key="2">
    <source>
        <dbReference type="EMBL" id="KAH7118784.1"/>
    </source>
</evidence>
<dbReference type="AlphaFoldDB" id="A0A9P9DH16"/>
<comment type="caution">
    <text evidence="2">The sequence shown here is derived from an EMBL/GenBank/DDBJ whole genome shotgun (WGS) entry which is preliminary data.</text>
</comment>
<dbReference type="EMBL" id="JAGMWT010000012">
    <property type="protein sequence ID" value="KAH7118784.1"/>
    <property type="molecule type" value="Genomic_DNA"/>
</dbReference>
<name>A0A9P9DH16_9PLEO</name>
<reference evidence="2" key="1">
    <citation type="journal article" date="2021" name="Nat. Commun.">
        <title>Genetic determinants of endophytism in the Arabidopsis root mycobiome.</title>
        <authorList>
            <person name="Mesny F."/>
            <person name="Miyauchi S."/>
            <person name="Thiergart T."/>
            <person name="Pickel B."/>
            <person name="Atanasova L."/>
            <person name="Karlsson M."/>
            <person name="Huettel B."/>
            <person name="Barry K.W."/>
            <person name="Haridas S."/>
            <person name="Chen C."/>
            <person name="Bauer D."/>
            <person name="Andreopoulos W."/>
            <person name="Pangilinan J."/>
            <person name="LaButti K."/>
            <person name="Riley R."/>
            <person name="Lipzen A."/>
            <person name="Clum A."/>
            <person name="Drula E."/>
            <person name="Henrissat B."/>
            <person name="Kohler A."/>
            <person name="Grigoriev I.V."/>
            <person name="Martin F.M."/>
            <person name="Hacquard S."/>
        </authorList>
    </citation>
    <scope>NUCLEOTIDE SEQUENCE</scope>
    <source>
        <strain evidence="2">MPI-CAGE-CH-0243</strain>
    </source>
</reference>
<gene>
    <name evidence="2" type="ORF">B0J11DRAFT_508882</name>
</gene>
<feature type="region of interest" description="Disordered" evidence="1">
    <location>
        <begin position="135"/>
        <end position="212"/>
    </location>
</feature>
<feature type="compositionally biased region" description="Gly residues" evidence="1">
    <location>
        <begin position="381"/>
        <end position="390"/>
    </location>
</feature>
<dbReference type="OrthoDB" id="3800763at2759"/>
<feature type="compositionally biased region" description="Acidic residues" evidence="1">
    <location>
        <begin position="137"/>
        <end position="163"/>
    </location>
</feature>
<protein>
    <submittedName>
        <fullName evidence="2">Uncharacterized protein</fullName>
    </submittedName>
</protein>
<keyword evidence="3" id="KW-1185">Reference proteome</keyword>
<feature type="compositionally biased region" description="Basic and acidic residues" evidence="1">
    <location>
        <begin position="398"/>
        <end position="417"/>
    </location>
</feature>
<evidence type="ECO:0000313" key="3">
    <source>
        <dbReference type="Proteomes" id="UP000700596"/>
    </source>
</evidence>
<dbReference type="Proteomes" id="UP000700596">
    <property type="component" value="Unassembled WGS sequence"/>
</dbReference>
<accession>A0A9P9DH16</accession>
<feature type="region of interest" description="Disordered" evidence="1">
    <location>
        <begin position="372"/>
        <end position="417"/>
    </location>
</feature>
<organism evidence="2 3">
    <name type="scientific">Dendryphion nanum</name>
    <dbReference type="NCBI Taxonomy" id="256645"/>
    <lineage>
        <taxon>Eukaryota</taxon>
        <taxon>Fungi</taxon>
        <taxon>Dikarya</taxon>
        <taxon>Ascomycota</taxon>
        <taxon>Pezizomycotina</taxon>
        <taxon>Dothideomycetes</taxon>
        <taxon>Pleosporomycetidae</taxon>
        <taxon>Pleosporales</taxon>
        <taxon>Torulaceae</taxon>
        <taxon>Dendryphion</taxon>
    </lineage>
</organism>
<evidence type="ECO:0000256" key="1">
    <source>
        <dbReference type="SAM" id="MobiDB-lite"/>
    </source>
</evidence>